<keyword evidence="2" id="KW-1003">Cell membrane</keyword>
<evidence type="ECO:0000256" key="1">
    <source>
        <dbReference type="ARBA" id="ARBA00004651"/>
    </source>
</evidence>
<feature type="transmembrane region" description="Helical" evidence="6">
    <location>
        <begin position="274"/>
        <end position="296"/>
    </location>
</feature>
<keyword evidence="3 6" id="KW-0812">Transmembrane</keyword>
<dbReference type="AlphaFoldDB" id="A0A3N1ZYM9"/>
<feature type="transmembrane region" description="Helical" evidence="6">
    <location>
        <begin position="31"/>
        <end position="53"/>
    </location>
</feature>
<comment type="caution">
    <text evidence="7">The sequence shown here is derived from an EMBL/GenBank/DDBJ whole genome shotgun (WGS) entry which is preliminary data.</text>
</comment>
<dbReference type="InterPro" id="IPR002797">
    <property type="entry name" value="Polysacc_synth"/>
</dbReference>
<dbReference type="Pfam" id="PF01943">
    <property type="entry name" value="Polysacc_synt"/>
    <property type="match status" value="1"/>
</dbReference>
<dbReference type="PANTHER" id="PTHR30250:SF11">
    <property type="entry name" value="O-ANTIGEN TRANSPORTER-RELATED"/>
    <property type="match status" value="1"/>
</dbReference>
<evidence type="ECO:0000256" key="2">
    <source>
        <dbReference type="ARBA" id="ARBA00022475"/>
    </source>
</evidence>
<dbReference type="InterPro" id="IPR050833">
    <property type="entry name" value="Poly_Biosynth_Transport"/>
</dbReference>
<dbReference type="GO" id="GO:0005886">
    <property type="term" value="C:plasma membrane"/>
    <property type="evidence" value="ECO:0007669"/>
    <property type="project" value="UniProtKB-SubCell"/>
</dbReference>
<evidence type="ECO:0000313" key="8">
    <source>
        <dbReference type="Proteomes" id="UP000275749"/>
    </source>
</evidence>
<sequence length="438" mass="45620">MLLPLVAFVTAPVLAQSLGVLGRGEVASATAPFLLMSVVASLGLPDAVTYFVASRSVRMRTIVGGVMGIAAALGLLASAGIALASGWLAGGDTALAGLVRIAAIPLPLYLCLGVVRGIAQGLNRWNLVAREQAIFAVSRLMFIVGLLGAGHLDVLTATIVFVVSPIMGGLAYLPLLGSSLDYPRTIREPASLARLFRYGSMTWLGAISGILIFRLDQTLMTPLSSTEELGLYVVAAAIGEIPGILTTSIQNVTLAKQSEDPQLRTLGETSRLGLLANGLLSLGLAAASPLIIPLLFGREFKSAVATAFILVLAATLNVPGAVVGAGLAARFRPGLRSLALAIACIANLVGLILLVPRFGATGAAWCMVLSSLVHSAVAVGIFHHLFGGRIQTLVVPRHNDWLNVLGFMARLAHRAHLPVPMPPEPVIPRRAIDPDAHL</sequence>
<evidence type="ECO:0000256" key="5">
    <source>
        <dbReference type="ARBA" id="ARBA00023136"/>
    </source>
</evidence>
<organism evidence="7 8">
    <name type="scientific">Luteococcus japonicus</name>
    <dbReference type="NCBI Taxonomy" id="33984"/>
    <lineage>
        <taxon>Bacteria</taxon>
        <taxon>Bacillati</taxon>
        <taxon>Actinomycetota</taxon>
        <taxon>Actinomycetes</taxon>
        <taxon>Propionibacteriales</taxon>
        <taxon>Propionibacteriaceae</taxon>
        <taxon>Luteococcus</taxon>
    </lineage>
</organism>
<feature type="transmembrane region" description="Helical" evidence="6">
    <location>
        <begin position="302"/>
        <end position="326"/>
    </location>
</feature>
<comment type="subcellular location">
    <subcellularLocation>
        <location evidence="1">Cell membrane</location>
        <topology evidence="1">Multi-pass membrane protein</topology>
    </subcellularLocation>
</comment>
<feature type="transmembrane region" description="Helical" evidence="6">
    <location>
        <begin position="127"/>
        <end position="148"/>
    </location>
</feature>
<dbReference type="EMBL" id="RKHG01000001">
    <property type="protein sequence ID" value="ROR55242.1"/>
    <property type="molecule type" value="Genomic_DNA"/>
</dbReference>
<accession>A0A3N1ZYM9</accession>
<evidence type="ECO:0000256" key="3">
    <source>
        <dbReference type="ARBA" id="ARBA00022692"/>
    </source>
</evidence>
<evidence type="ECO:0000256" key="4">
    <source>
        <dbReference type="ARBA" id="ARBA00022989"/>
    </source>
</evidence>
<name>A0A3N1ZYM9_9ACTN</name>
<feature type="transmembrane region" description="Helical" evidence="6">
    <location>
        <begin position="362"/>
        <end position="382"/>
    </location>
</feature>
<proteinExistence type="predicted"/>
<feature type="transmembrane region" description="Helical" evidence="6">
    <location>
        <begin position="338"/>
        <end position="356"/>
    </location>
</feature>
<evidence type="ECO:0000256" key="6">
    <source>
        <dbReference type="SAM" id="Phobius"/>
    </source>
</evidence>
<feature type="transmembrane region" description="Helical" evidence="6">
    <location>
        <begin position="154"/>
        <end position="175"/>
    </location>
</feature>
<dbReference type="PANTHER" id="PTHR30250">
    <property type="entry name" value="PST FAMILY PREDICTED COLANIC ACID TRANSPORTER"/>
    <property type="match status" value="1"/>
</dbReference>
<keyword evidence="5 6" id="KW-0472">Membrane</keyword>
<gene>
    <name evidence="7" type="ORF">EDD41_2502</name>
</gene>
<feature type="transmembrane region" description="Helical" evidence="6">
    <location>
        <begin position="195"/>
        <end position="213"/>
    </location>
</feature>
<feature type="transmembrane region" description="Helical" evidence="6">
    <location>
        <begin position="94"/>
        <end position="115"/>
    </location>
</feature>
<feature type="transmembrane region" description="Helical" evidence="6">
    <location>
        <begin position="65"/>
        <end position="88"/>
    </location>
</feature>
<keyword evidence="4 6" id="KW-1133">Transmembrane helix</keyword>
<dbReference type="Proteomes" id="UP000275749">
    <property type="component" value="Unassembled WGS sequence"/>
</dbReference>
<evidence type="ECO:0000313" key="7">
    <source>
        <dbReference type="EMBL" id="ROR55242.1"/>
    </source>
</evidence>
<feature type="transmembrane region" description="Helical" evidence="6">
    <location>
        <begin position="233"/>
        <end position="254"/>
    </location>
</feature>
<reference evidence="7 8" key="1">
    <citation type="submission" date="2018-11" db="EMBL/GenBank/DDBJ databases">
        <title>Sequencing the genomes of 1000 actinobacteria strains.</title>
        <authorList>
            <person name="Klenk H.-P."/>
        </authorList>
    </citation>
    <scope>NUCLEOTIDE SEQUENCE [LARGE SCALE GENOMIC DNA]</scope>
    <source>
        <strain evidence="7 8">DSM 10546</strain>
    </source>
</reference>
<protein>
    <submittedName>
        <fullName evidence="7">O-antigen/teichoic acid export membrane protein</fullName>
    </submittedName>
</protein>